<evidence type="ECO:0000256" key="3">
    <source>
        <dbReference type="ARBA" id="ARBA00022976"/>
    </source>
</evidence>
<accession>W5NB32</accession>
<evidence type="ECO:0000256" key="8">
    <source>
        <dbReference type="SAM" id="MobiDB-lite"/>
    </source>
</evidence>
<keyword evidence="11" id="KW-1185">Reference proteome</keyword>
<keyword evidence="5" id="KW-0238">DNA-binding</keyword>
<proteinExistence type="predicted"/>
<protein>
    <submittedName>
        <fullName evidence="10">Mesoderm posterior ba</fullName>
    </submittedName>
</protein>
<dbReference type="EMBL" id="AHAT01005017">
    <property type="status" value="NOT_ANNOTATED_CDS"/>
    <property type="molecule type" value="Genomic_DNA"/>
</dbReference>
<evidence type="ECO:0000259" key="9">
    <source>
        <dbReference type="PROSITE" id="PS50888"/>
    </source>
</evidence>
<dbReference type="InterPro" id="IPR036638">
    <property type="entry name" value="HLH_DNA-bd_sf"/>
</dbReference>
<dbReference type="Gene3D" id="4.10.280.10">
    <property type="entry name" value="Helix-loop-helix DNA-binding domain"/>
    <property type="match status" value="1"/>
</dbReference>
<dbReference type="HOGENOM" id="CLU_084234_0_1_1"/>
<evidence type="ECO:0000256" key="2">
    <source>
        <dbReference type="ARBA" id="ARBA00022473"/>
    </source>
</evidence>
<dbReference type="PANTHER" id="PTHR20937:SF18">
    <property type="entry name" value="BHLH TRANSCRIPTION FACTOR MESP-B-RELATED"/>
    <property type="match status" value="1"/>
</dbReference>
<dbReference type="Bgee" id="ENSLOCG00000014496">
    <property type="expression patterns" value="Expressed in intestine"/>
</dbReference>
<dbReference type="GO" id="GO:0032525">
    <property type="term" value="P:somite rostral/caudal axis specification"/>
    <property type="evidence" value="ECO:0000318"/>
    <property type="project" value="GO_Central"/>
</dbReference>
<feature type="region of interest" description="Disordered" evidence="8">
    <location>
        <begin position="68"/>
        <end position="108"/>
    </location>
</feature>
<keyword evidence="3" id="KW-0914">Notch signaling pathway</keyword>
<organism evidence="10 11">
    <name type="scientific">Lepisosteus oculatus</name>
    <name type="common">Spotted gar</name>
    <dbReference type="NCBI Taxonomy" id="7918"/>
    <lineage>
        <taxon>Eukaryota</taxon>
        <taxon>Metazoa</taxon>
        <taxon>Chordata</taxon>
        <taxon>Craniata</taxon>
        <taxon>Vertebrata</taxon>
        <taxon>Euteleostomi</taxon>
        <taxon>Actinopterygii</taxon>
        <taxon>Neopterygii</taxon>
        <taxon>Holostei</taxon>
        <taxon>Semionotiformes</taxon>
        <taxon>Lepisosteidae</taxon>
        <taxon>Lepisosteus</taxon>
    </lineage>
</organism>
<dbReference type="InterPro" id="IPR011598">
    <property type="entry name" value="bHLH_dom"/>
</dbReference>
<dbReference type="Pfam" id="PF00010">
    <property type="entry name" value="HLH"/>
    <property type="match status" value="1"/>
</dbReference>
<feature type="domain" description="BHLH" evidence="9">
    <location>
        <begin position="97"/>
        <end position="151"/>
    </location>
</feature>
<evidence type="ECO:0000256" key="6">
    <source>
        <dbReference type="ARBA" id="ARBA00023163"/>
    </source>
</evidence>
<dbReference type="Proteomes" id="UP000018468">
    <property type="component" value="Linkage group LG3"/>
</dbReference>
<dbReference type="GO" id="GO:0006357">
    <property type="term" value="P:regulation of transcription by RNA polymerase II"/>
    <property type="evidence" value="ECO:0000318"/>
    <property type="project" value="GO_Central"/>
</dbReference>
<dbReference type="InParanoid" id="W5NB32"/>
<dbReference type="FunCoup" id="W5NB32">
    <property type="interactions" value="7"/>
</dbReference>
<keyword evidence="7" id="KW-0539">Nucleus</keyword>
<dbReference type="GO" id="GO:0001707">
    <property type="term" value="P:mesoderm formation"/>
    <property type="evidence" value="ECO:0000318"/>
    <property type="project" value="GO_Central"/>
</dbReference>
<dbReference type="PANTHER" id="PTHR20937">
    <property type="entry name" value="IP14615P"/>
    <property type="match status" value="1"/>
</dbReference>
<dbReference type="SUPFAM" id="SSF47459">
    <property type="entry name" value="HLH, helix-loop-helix DNA-binding domain"/>
    <property type="match status" value="1"/>
</dbReference>
<evidence type="ECO:0000256" key="4">
    <source>
        <dbReference type="ARBA" id="ARBA00023015"/>
    </source>
</evidence>
<dbReference type="GO" id="GO:0007219">
    <property type="term" value="P:Notch signaling pathway"/>
    <property type="evidence" value="ECO:0007669"/>
    <property type="project" value="UniProtKB-KW"/>
</dbReference>
<dbReference type="CDD" id="cd18938">
    <property type="entry name" value="bHLH_TS_Mesp"/>
    <property type="match status" value="1"/>
</dbReference>
<dbReference type="STRING" id="7918.ENSLOCP00000017841"/>
<dbReference type="GO" id="GO:0000981">
    <property type="term" value="F:DNA-binding transcription factor activity, RNA polymerase II-specific"/>
    <property type="evidence" value="ECO:0000318"/>
    <property type="project" value="GO_Central"/>
</dbReference>
<dbReference type="GeneTree" id="ENSGT00530000063712"/>
<name>W5NB32_LEPOC</name>
<dbReference type="GO" id="GO:0003007">
    <property type="term" value="P:heart morphogenesis"/>
    <property type="evidence" value="ECO:0000318"/>
    <property type="project" value="GO_Central"/>
</dbReference>
<reference evidence="10" key="3">
    <citation type="submission" date="2025-09" db="UniProtKB">
        <authorList>
            <consortium name="Ensembl"/>
        </authorList>
    </citation>
    <scope>IDENTIFICATION</scope>
</reference>
<dbReference type="Ensembl" id="ENSLOCT00000017873.1">
    <property type="protein sequence ID" value="ENSLOCP00000017841.1"/>
    <property type="gene ID" value="ENSLOCG00000014496.1"/>
</dbReference>
<dbReference type="OMA" id="SHTCILG"/>
<keyword evidence="4" id="KW-0805">Transcription regulation</keyword>
<keyword evidence="2" id="KW-0217">Developmental protein</keyword>
<evidence type="ECO:0000256" key="5">
    <source>
        <dbReference type="ARBA" id="ARBA00023125"/>
    </source>
</evidence>
<reference evidence="11" key="1">
    <citation type="submission" date="2011-12" db="EMBL/GenBank/DDBJ databases">
        <title>The Draft Genome of Lepisosteus oculatus.</title>
        <authorList>
            <consortium name="The Broad Institute Genome Assembly &amp; Analysis Group"/>
            <consortium name="Computational R&amp;D Group"/>
            <consortium name="and Sequencing Platform"/>
            <person name="Di Palma F."/>
            <person name="Alfoldi J."/>
            <person name="Johnson J."/>
            <person name="Berlin A."/>
            <person name="Gnerre S."/>
            <person name="Jaffe D."/>
            <person name="MacCallum I."/>
            <person name="Young S."/>
            <person name="Walker B.J."/>
            <person name="Lander E.S."/>
            <person name="Lindblad-Toh K."/>
        </authorList>
    </citation>
    <scope>NUCLEOTIDE SEQUENCE [LARGE SCALE GENOMIC DNA]</scope>
</reference>
<sequence length="161" mass="17734">QFCMGVKSHTCILGTQYQWNCPSSDSELYSLSSPETVSPASSMDFSFSPSFQPCGSARGAHSVCPRGLQASKSPLSGEERLFSVQPLRKTQSKDPSRQRQSASEKEKLRMRDLTKALHNLRTYLPPSVAPAGQTLTKIETLRLTIRYISHLSAQLGLSEEA</sequence>
<reference evidence="10" key="2">
    <citation type="submission" date="2025-08" db="UniProtKB">
        <authorList>
            <consortium name="Ensembl"/>
        </authorList>
    </citation>
    <scope>IDENTIFICATION</scope>
</reference>
<evidence type="ECO:0000313" key="11">
    <source>
        <dbReference type="Proteomes" id="UP000018468"/>
    </source>
</evidence>
<dbReference type="SMART" id="SM00353">
    <property type="entry name" value="HLH"/>
    <property type="match status" value="1"/>
</dbReference>
<dbReference type="GO" id="GO:0000978">
    <property type="term" value="F:RNA polymerase II cis-regulatory region sequence-specific DNA binding"/>
    <property type="evidence" value="ECO:0000318"/>
    <property type="project" value="GO_Central"/>
</dbReference>
<dbReference type="GO" id="GO:0005634">
    <property type="term" value="C:nucleus"/>
    <property type="evidence" value="ECO:0000318"/>
    <property type="project" value="GO_Central"/>
</dbReference>
<dbReference type="GO" id="GO:0046983">
    <property type="term" value="F:protein dimerization activity"/>
    <property type="evidence" value="ECO:0007669"/>
    <property type="project" value="InterPro"/>
</dbReference>
<dbReference type="InterPro" id="IPR040259">
    <property type="entry name" value="Mesogenin/MesP"/>
</dbReference>
<feature type="compositionally biased region" description="Basic and acidic residues" evidence="8">
    <location>
        <begin position="91"/>
        <end position="108"/>
    </location>
</feature>
<keyword evidence="6" id="KW-0804">Transcription</keyword>
<evidence type="ECO:0000313" key="10">
    <source>
        <dbReference type="Ensembl" id="ENSLOCP00000017841.1"/>
    </source>
</evidence>
<comment type="subcellular location">
    <subcellularLocation>
        <location evidence="1">Nucleus</location>
    </subcellularLocation>
</comment>
<dbReference type="FunFam" id="4.10.280.10:FF:000047">
    <property type="entry name" value="mesoderm posterior protein 1"/>
    <property type="match status" value="1"/>
</dbReference>
<dbReference type="PROSITE" id="PS50888">
    <property type="entry name" value="BHLH"/>
    <property type="match status" value="1"/>
</dbReference>
<dbReference type="AlphaFoldDB" id="W5NB32"/>
<evidence type="ECO:0000256" key="7">
    <source>
        <dbReference type="ARBA" id="ARBA00023242"/>
    </source>
</evidence>
<evidence type="ECO:0000256" key="1">
    <source>
        <dbReference type="ARBA" id="ARBA00004123"/>
    </source>
</evidence>
<dbReference type="eggNOG" id="KOG4029">
    <property type="taxonomic scope" value="Eukaryota"/>
</dbReference>